<protein>
    <submittedName>
        <fullName evidence="7">Uncharacterized protein</fullName>
    </submittedName>
</protein>
<dbReference type="KEGG" id="zmp:Zymop_0301"/>
<feature type="transmembrane region" description="Helical" evidence="6">
    <location>
        <begin position="134"/>
        <end position="153"/>
    </location>
</feature>
<dbReference type="PANTHER" id="PTHR39087:SF2">
    <property type="entry name" value="UPF0104 MEMBRANE PROTEIN MJ1595"/>
    <property type="match status" value="1"/>
</dbReference>
<reference evidence="7 8" key="1">
    <citation type="journal article" date="2011" name="J. Bacteriol.">
        <title>Genome sequence of the ethanol-producing Zymomonas mobilis subsp. pomaceae lectotype strain ATCC 29192.</title>
        <authorList>
            <person name="Kouvelis V.N."/>
            <person name="Davenport K.W."/>
            <person name="Brettin T.S."/>
            <person name="Bruce D."/>
            <person name="Detter C."/>
            <person name="Han C.S."/>
            <person name="Nolan M."/>
            <person name="Tapia R."/>
            <person name="Damoulaki A."/>
            <person name="Kyrpides N.C."/>
            <person name="Typas M.A."/>
            <person name="Pappas K.M."/>
        </authorList>
    </citation>
    <scope>NUCLEOTIDE SEQUENCE [LARGE SCALE GENOMIC DNA]</scope>
    <source>
        <strain evidence="8">ATCC 29192 / DSM 22645 / JCM 10191 / CCUG 17912 / NBRC 13757 / NCIMB 11200 / NRRL B-4491 / Barker I</strain>
    </source>
</reference>
<feature type="transmembrane region" description="Helical" evidence="6">
    <location>
        <begin position="225"/>
        <end position="243"/>
    </location>
</feature>
<feature type="transmembrane region" description="Helical" evidence="6">
    <location>
        <begin position="255"/>
        <end position="276"/>
    </location>
</feature>
<keyword evidence="4 6" id="KW-1133">Transmembrane helix</keyword>
<feature type="transmembrane region" description="Helical" evidence="6">
    <location>
        <begin position="12"/>
        <end position="30"/>
    </location>
</feature>
<dbReference type="EMBL" id="CP002865">
    <property type="protein sequence ID" value="AEI37204.1"/>
    <property type="molecule type" value="Genomic_DNA"/>
</dbReference>
<dbReference type="NCBIfam" id="TIGR03476">
    <property type="entry name" value="HpnL"/>
    <property type="match status" value="1"/>
</dbReference>
<dbReference type="RefSeq" id="WP_013933603.1">
    <property type="nucleotide sequence ID" value="NC_015709.1"/>
</dbReference>
<dbReference type="PANTHER" id="PTHR39087">
    <property type="entry name" value="UPF0104 MEMBRANE PROTEIN MJ1595"/>
    <property type="match status" value="1"/>
</dbReference>
<feature type="transmembrane region" description="Helical" evidence="6">
    <location>
        <begin position="42"/>
        <end position="69"/>
    </location>
</feature>
<dbReference type="Pfam" id="PF03706">
    <property type="entry name" value="LPG_synthase_TM"/>
    <property type="match status" value="1"/>
</dbReference>
<organism evidence="7 8">
    <name type="scientific">Zymomonas mobilis subsp. pomaceae (strain ATCC 29192 / DSM 22645 / JCM 10191 / CCUG 17912 / NBRC 13757 / NCIMB 11200 / NRRL B-4491 / Barker I)</name>
    <dbReference type="NCBI Taxonomy" id="579138"/>
    <lineage>
        <taxon>Bacteria</taxon>
        <taxon>Pseudomonadati</taxon>
        <taxon>Pseudomonadota</taxon>
        <taxon>Alphaproteobacteria</taxon>
        <taxon>Sphingomonadales</taxon>
        <taxon>Zymomonadaceae</taxon>
        <taxon>Zymomonas</taxon>
    </lineage>
</organism>
<feature type="transmembrane region" description="Helical" evidence="6">
    <location>
        <begin position="165"/>
        <end position="185"/>
    </location>
</feature>
<dbReference type="InterPro" id="IPR022791">
    <property type="entry name" value="L-PG_synthase/AglD"/>
</dbReference>
<sequence length="328" mass="35365">MTGKHKQNTWGRIVVLAASLAGFAIALYFMRQIGFHNIFASVASIGIGGFIAFCILSLIVLLILGTAWFSVAPGQPLRKIPLFAWGRTIREAASEILPFSQIGGIVLGARTLTGAGLPFQLVYASMIVDMTAEMASQLLFTLFGVGVISLHCWGGEKMSVQPLSFIGLGVIVAILLLFILFQRPILRFTGGLAEKIVPGAEDNIRGVSDKMTQIYHQPYKLSASFLFNMLAWVMGASSAWFALRLMGISISLPAVLTIESLIFALRSAAFIVPGAIGLQEGAYVLIAPLFGLTGAEVIALSLLKRARDISIGIPSLILWQINESRRLL</sequence>
<comment type="subcellular location">
    <subcellularLocation>
        <location evidence="1">Cell membrane</location>
        <topology evidence="1">Multi-pass membrane protein</topology>
    </subcellularLocation>
</comment>
<dbReference type="GO" id="GO:0005886">
    <property type="term" value="C:plasma membrane"/>
    <property type="evidence" value="ECO:0007669"/>
    <property type="project" value="UniProtKB-SubCell"/>
</dbReference>
<evidence type="ECO:0000256" key="4">
    <source>
        <dbReference type="ARBA" id="ARBA00022989"/>
    </source>
</evidence>
<evidence type="ECO:0000313" key="7">
    <source>
        <dbReference type="EMBL" id="AEI37204.1"/>
    </source>
</evidence>
<keyword evidence="5 6" id="KW-0472">Membrane</keyword>
<gene>
    <name evidence="7" type="ordered locus">Zymop_0301</name>
</gene>
<keyword evidence="2" id="KW-1003">Cell membrane</keyword>
<dbReference type="eggNOG" id="COG0392">
    <property type="taxonomic scope" value="Bacteria"/>
</dbReference>
<proteinExistence type="predicted"/>
<dbReference type="PATRIC" id="fig|579138.3.peg.318"/>
<evidence type="ECO:0000256" key="3">
    <source>
        <dbReference type="ARBA" id="ARBA00022692"/>
    </source>
</evidence>
<dbReference type="STRING" id="579138.Zymop_0301"/>
<dbReference type="HOGENOM" id="CLU_052307_0_0_5"/>
<feature type="transmembrane region" description="Helical" evidence="6">
    <location>
        <begin position="282"/>
        <end position="303"/>
    </location>
</feature>
<evidence type="ECO:0000256" key="1">
    <source>
        <dbReference type="ARBA" id="ARBA00004651"/>
    </source>
</evidence>
<evidence type="ECO:0000313" key="8">
    <source>
        <dbReference type="Proteomes" id="UP000000491"/>
    </source>
</evidence>
<name>F8EUI8_ZYMMT</name>
<evidence type="ECO:0000256" key="5">
    <source>
        <dbReference type="ARBA" id="ARBA00023136"/>
    </source>
</evidence>
<evidence type="ECO:0000256" key="2">
    <source>
        <dbReference type="ARBA" id="ARBA00022475"/>
    </source>
</evidence>
<evidence type="ECO:0000256" key="6">
    <source>
        <dbReference type="SAM" id="Phobius"/>
    </source>
</evidence>
<accession>F8EUI8</accession>
<keyword evidence="3 6" id="KW-0812">Transmembrane</keyword>
<dbReference type="Proteomes" id="UP000000491">
    <property type="component" value="Chromosome"/>
</dbReference>
<dbReference type="AlphaFoldDB" id="F8EUI8"/>